<comment type="similarity">
    <text evidence="1">Belongs to the peptidase S13 family.</text>
</comment>
<dbReference type="Pfam" id="PF02113">
    <property type="entry name" value="Peptidase_S13"/>
    <property type="match status" value="2"/>
</dbReference>
<dbReference type="EMBL" id="PECM01000009">
    <property type="protein sequence ID" value="TEA03144.1"/>
    <property type="molecule type" value="Genomic_DNA"/>
</dbReference>
<dbReference type="PANTHER" id="PTHR30023:SF0">
    <property type="entry name" value="PENICILLIN-SENSITIVE CARBOXYPEPTIDASE A"/>
    <property type="match status" value="1"/>
</dbReference>
<dbReference type="Pfam" id="PF23714">
    <property type="entry name" value="Rv3627c_N"/>
    <property type="match status" value="1"/>
</dbReference>
<gene>
    <name evidence="6" type="primary">dac</name>
    <name evidence="7" type="ORF">CCUG60883_03769</name>
    <name evidence="6" type="ORF">CCUG60885_00485</name>
</gene>
<comment type="caution">
    <text evidence="6">The sequence shown here is derived from an EMBL/GenBank/DDBJ whole genome shotgun (WGS) entry which is preliminary data.</text>
</comment>
<dbReference type="Gene3D" id="3.40.710.10">
    <property type="entry name" value="DD-peptidase/beta-lactamase superfamily"/>
    <property type="match status" value="2"/>
</dbReference>
<keyword evidence="4" id="KW-0812">Transmembrane</keyword>
<proteinExistence type="inferred from homology"/>
<dbReference type="InterPro" id="IPR012338">
    <property type="entry name" value="Beta-lactam/transpept-like"/>
</dbReference>
<keyword evidence="6" id="KW-0645">Protease</keyword>
<name>A0A4R8SM38_9MYCO</name>
<dbReference type="PANTHER" id="PTHR30023">
    <property type="entry name" value="D-ALANYL-D-ALANINE CARBOXYPEPTIDASE"/>
    <property type="match status" value="1"/>
</dbReference>
<evidence type="ECO:0000313" key="7">
    <source>
        <dbReference type="EMBL" id="TEA03144.1"/>
    </source>
</evidence>
<evidence type="ECO:0000256" key="2">
    <source>
        <dbReference type="ARBA" id="ARBA00022801"/>
    </source>
</evidence>
<keyword evidence="6" id="KW-0121">Carboxypeptidase</keyword>
<keyword evidence="4" id="KW-1133">Transmembrane helix</keyword>
<protein>
    <submittedName>
        <fullName evidence="6">D-alanyl-D-alanine carboxypeptidase</fullName>
        <ecNumber evidence="6">3.4.16.4</ecNumber>
    </submittedName>
</protein>
<dbReference type="InterPro" id="IPR000667">
    <property type="entry name" value="Peptidase_S13"/>
</dbReference>
<reference evidence="8 9" key="1">
    <citation type="journal article" date="2019" name="Sci. Rep.">
        <title>Extended insight into the Mycobacterium chelonae-abscessus complex through whole genome sequencing of Mycobacterium salmoniphilum outbreak and Mycobacterium salmoniphilum-like strains.</title>
        <authorList>
            <person name="Behra P.R.K."/>
            <person name="Das S."/>
            <person name="Pettersson B.M.F."/>
            <person name="Shirreff L."/>
            <person name="DuCote T."/>
            <person name="Jacobsson K.G."/>
            <person name="Ennis D.G."/>
            <person name="Kirsebom L.A."/>
        </authorList>
    </citation>
    <scope>NUCLEOTIDE SEQUENCE [LARGE SCALE GENOMIC DNA]</scope>
    <source>
        <strain evidence="7 8">CCUG 60883</strain>
        <strain evidence="6 9">CCUG 60885</strain>
    </source>
</reference>
<evidence type="ECO:0000256" key="1">
    <source>
        <dbReference type="ARBA" id="ARBA00006096"/>
    </source>
</evidence>
<sequence length="502" mass="51817">MSVVPSRSVFAQALIHVGRSLRKRSSSAHQDSDTLQSMVTARALDPRHWRRSTHVLLAVAVVLAIAALVLVASLTTGASTSRQSQDTDPEPTLVTPKPGVVPVSDSAPVPTADGLAQALDKALADPALAMFTGRVTDALTGRELWQQGSTVPMVPASTNKVLTAAAALLTLDRAAKLTTSVVADTAGQRGLVTLVGGGDPILSAAPADVDTWYRDAARITDLADQVRKSGVTVTSITVDISRFGGPSMAPGWDPADIDGGDVAPIQAVMLDAGRTQPTDYDSRRSTTPALDAGRALATALGVDPDVVRLDSAAPSAKSIASVQSAPLMERLREMMNASDNVMAETIGREVALASGRPQTFSGTVDAVTSQLRSAGIDLTGLTLRDSSGLSVDDRVTARTLDEVIGAAAGPDQPKLRPLLDVLPIAGGSGTLSERFVIQNQAAAGWLRAKTGSLTGVNTLAGVVTDVSGRVLTFTLMQNQATAPTARNAVDNTAAVLRSCGCS</sequence>
<dbReference type="PRINTS" id="PR00922">
    <property type="entry name" value="DADACBPTASE3"/>
</dbReference>
<evidence type="ECO:0000256" key="4">
    <source>
        <dbReference type="SAM" id="Phobius"/>
    </source>
</evidence>
<dbReference type="EC" id="3.4.16.4" evidence="6"/>
<dbReference type="GO" id="GO:0000270">
    <property type="term" value="P:peptidoglycan metabolic process"/>
    <property type="evidence" value="ECO:0007669"/>
    <property type="project" value="TreeGrafter"/>
</dbReference>
<organism evidence="6 9">
    <name type="scientific">Mycobacteroides salmoniphilum</name>
    <dbReference type="NCBI Taxonomy" id="404941"/>
    <lineage>
        <taxon>Bacteria</taxon>
        <taxon>Bacillati</taxon>
        <taxon>Actinomycetota</taxon>
        <taxon>Actinomycetes</taxon>
        <taxon>Mycobacteriales</taxon>
        <taxon>Mycobacteriaceae</taxon>
        <taxon>Mycobacteroides</taxon>
    </lineage>
</organism>
<dbReference type="Proteomes" id="UP000294844">
    <property type="component" value="Unassembled WGS sequence"/>
</dbReference>
<evidence type="ECO:0000256" key="3">
    <source>
        <dbReference type="SAM" id="MobiDB-lite"/>
    </source>
</evidence>
<dbReference type="SUPFAM" id="SSF56601">
    <property type="entry name" value="beta-lactamase/transpeptidase-like"/>
    <property type="match status" value="1"/>
</dbReference>
<dbReference type="EMBL" id="PECK01000001">
    <property type="protein sequence ID" value="TDZ98614.1"/>
    <property type="molecule type" value="Genomic_DNA"/>
</dbReference>
<dbReference type="InterPro" id="IPR056340">
    <property type="entry name" value="Rv3627c-like_N"/>
</dbReference>
<feature type="transmembrane region" description="Helical" evidence="4">
    <location>
        <begin position="55"/>
        <end position="74"/>
    </location>
</feature>
<evidence type="ECO:0000313" key="9">
    <source>
        <dbReference type="Proteomes" id="UP000295685"/>
    </source>
</evidence>
<evidence type="ECO:0000259" key="5">
    <source>
        <dbReference type="Pfam" id="PF23714"/>
    </source>
</evidence>
<evidence type="ECO:0000313" key="6">
    <source>
        <dbReference type="EMBL" id="TDZ98614.1"/>
    </source>
</evidence>
<feature type="domain" description="Carboxypeptidase Rv3627c-like N-terminal" evidence="5">
    <location>
        <begin position="45"/>
        <end position="102"/>
    </location>
</feature>
<feature type="region of interest" description="Disordered" evidence="3">
    <location>
        <begin position="79"/>
        <end position="105"/>
    </location>
</feature>
<keyword evidence="4" id="KW-0472">Membrane</keyword>
<keyword evidence="2 6" id="KW-0378">Hydrolase</keyword>
<accession>A0A4R8SM38</accession>
<dbReference type="AlphaFoldDB" id="A0A4R8SM38"/>
<evidence type="ECO:0000313" key="8">
    <source>
        <dbReference type="Proteomes" id="UP000294844"/>
    </source>
</evidence>
<dbReference type="GO" id="GO:0009002">
    <property type="term" value="F:serine-type D-Ala-D-Ala carboxypeptidase activity"/>
    <property type="evidence" value="ECO:0007669"/>
    <property type="project" value="UniProtKB-EC"/>
</dbReference>
<keyword evidence="8" id="KW-1185">Reference proteome</keyword>
<dbReference type="GO" id="GO:0006508">
    <property type="term" value="P:proteolysis"/>
    <property type="evidence" value="ECO:0007669"/>
    <property type="project" value="InterPro"/>
</dbReference>
<dbReference type="Proteomes" id="UP000295685">
    <property type="component" value="Unassembled WGS sequence"/>
</dbReference>
<dbReference type="NCBIfam" id="TIGR00666">
    <property type="entry name" value="PBP4"/>
    <property type="match status" value="2"/>
</dbReference>